<evidence type="ECO:0008006" key="4">
    <source>
        <dbReference type="Google" id="ProtNLM"/>
    </source>
</evidence>
<feature type="coiled-coil region" evidence="1">
    <location>
        <begin position="426"/>
        <end position="474"/>
    </location>
</feature>
<protein>
    <recommendedName>
        <fullName evidence="4">Bacteriophage tail tape measure C-terminal domain-containing protein</fullName>
    </recommendedName>
</protein>
<gene>
    <name evidence="2" type="ORF">NNO07_19040</name>
</gene>
<sequence>MAGRSLGTLTLDLVAKIGGYVAGLDKAARESEKWRNKVKEDMATAGKALGAFSVVAAGALSVWVKNSIDAADEASKAAVAAGVQIEALTGLQYAAELAGVSNDDLNSSLARLNKTIDQASRGSKKQALAFADIGVSVRDASGDLKSADQVLLEIADRFESYEDGAAKAALAQDLFGKSGTKLIPLLNSGSAGIRELTDQAQRLGLVLDQETAAAAEEFNDSLSVLSKVSVGFSNELAADLLPSLNDLTGLMIDLATDSDAASTSANVLAGVLKGLATVGIVIGASFKATGDAIGAVASALMSAAQGDFKAAWDTLKEGSTDYAATAEAAIARISKLWSGDYRQAGEEAVDTNNKLKETIERTTVAEDGQTRATSAATDAIAAQVAALELQAATLGMSTTEATLYKLSLDGATEAQLESARTALEAADAYEKGQEDLKARAELLERVAEIEKGVWSEASKELDAYQAKVETLREALMAGEISEERYDRDMGALDGQLASAKDANEETTTAISAAWEGAAKNIQGAIADFLFDPFQDGLDGMLKNFGTILQRMLAEAAAAQLAETIFGAAVGGRGDGWIGSLAGLFGGGRANGGPVSAGTLYEVGEFNRPEIFTSGGREYMIPGNNGRVSPMTGGGNTVNISLPGMTKAREAREASATIQRAVARGVASTGRYT</sequence>
<comment type="caution">
    <text evidence="2">The sequence shown here is derived from an EMBL/GenBank/DDBJ whole genome shotgun (WGS) entry which is preliminary data.</text>
</comment>
<keyword evidence="1" id="KW-0175">Coiled coil</keyword>
<evidence type="ECO:0000313" key="2">
    <source>
        <dbReference type="EMBL" id="MDA8485168.1"/>
    </source>
</evidence>
<organism evidence="2 3">
    <name type="scientific">Metapseudomonas resinovorans</name>
    <name type="common">Pseudomonas resinovorans</name>
    <dbReference type="NCBI Taxonomy" id="53412"/>
    <lineage>
        <taxon>Bacteria</taxon>
        <taxon>Pseudomonadati</taxon>
        <taxon>Pseudomonadota</taxon>
        <taxon>Gammaproteobacteria</taxon>
        <taxon>Pseudomonadales</taxon>
        <taxon>Pseudomonadaceae</taxon>
        <taxon>Metapseudomonas</taxon>
    </lineage>
</organism>
<dbReference type="Proteomes" id="UP001211689">
    <property type="component" value="Unassembled WGS sequence"/>
</dbReference>
<evidence type="ECO:0000313" key="3">
    <source>
        <dbReference type="Proteomes" id="UP001211689"/>
    </source>
</evidence>
<dbReference type="RefSeq" id="WP_271471622.1">
    <property type="nucleotide sequence ID" value="NZ_JANEWF010000024.1"/>
</dbReference>
<keyword evidence="3" id="KW-1185">Reference proteome</keyword>
<evidence type="ECO:0000256" key="1">
    <source>
        <dbReference type="SAM" id="Coils"/>
    </source>
</evidence>
<reference evidence="2 3" key="1">
    <citation type="submission" date="2022-07" db="EMBL/GenBank/DDBJ databases">
        <title>Genome Analysis of Selected Gammaproteobacteria from Nigerian Food snails.</title>
        <authorList>
            <person name="Okafor A.C."/>
        </authorList>
    </citation>
    <scope>NUCLEOTIDE SEQUENCE [LARGE SCALE GENOMIC DNA]</scope>
    <source>
        <strain evidence="2 3">Awg 2</strain>
    </source>
</reference>
<proteinExistence type="predicted"/>
<name>A0ABT4Y8G3_METRE</name>
<dbReference type="EMBL" id="JANEWF010000024">
    <property type="protein sequence ID" value="MDA8485168.1"/>
    <property type="molecule type" value="Genomic_DNA"/>
</dbReference>
<accession>A0ABT4Y8G3</accession>